<evidence type="ECO:0000256" key="1">
    <source>
        <dbReference type="SAM" id="Phobius"/>
    </source>
</evidence>
<reference evidence="3 4" key="1">
    <citation type="submission" date="2013-04" db="EMBL/GenBank/DDBJ databases">
        <title>Hyphomonas hirschiana VP5 Genome Sequencing.</title>
        <authorList>
            <person name="Lai Q."/>
            <person name="Shao Z."/>
        </authorList>
    </citation>
    <scope>NUCLEOTIDE SEQUENCE [LARGE SCALE GENOMIC DNA]</scope>
    <source>
        <strain evidence="3 4">VP5</strain>
    </source>
</reference>
<keyword evidence="1" id="KW-1133">Transmembrane helix</keyword>
<evidence type="ECO:0000313" key="3">
    <source>
        <dbReference type="EMBL" id="KCZ96473.1"/>
    </source>
</evidence>
<keyword evidence="1" id="KW-0472">Membrane</keyword>
<feature type="chain" id="PRO_5001573524" description="Lipoprotein" evidence="2">
    <location>
        <begin position="29"/>
        <end position="84"/>
    </location>
</feature>
<feature type="transmembrane region" description="Helical" evidence="1">
    <location>
        <begin position="56"/>
        <end position="76"/>
    </location>
</feature>
<dbReference type="Proteomes" id="UP000025061">
    <property type="component" value="Unassembled WGS sequence"/>
</dbReference>
<keyword evidence="2" id="KW-0732">Signal</keyword>
<protein>
    <recommendedName>
        <fullName evidence="5">Lipoprotein</fullName>
    </recommendedName>
</protein>
<comment type="caution">
    <text evidence="3">The sequence shown here is derived from an EMBL/GenBank/DDBJ whole genome shotgun (WGS) entry which is preliminary data.</text>
</comment>
<gene>
    <name evidence="3" type="ORF">HHI_02300</name>
</gene>
<evidence type="ECO:0000256" key="2">
    <source>
        <dbReference type="SAM" id="SignalP"/>
    </source>
</evidence>
<keyword evidence="4" id="KW-1185">Reference proteome</keyword>
<evidence type="ECO:0000313" key="4">
    <source>
        <dbReference type="Proteomes" id="UP000025061"/>
    </source>
</evidence>
<keyword evidence="1" id="KW-0812">Transmembrane</keyword>
<organism evidence="3 4">
    <name type="scientific">Hyphomonas hirschiana VP5</name>
    <dbReference type="NCBI Taxonomy" id="1280951"/>
    <lineage>
        <taxon>Bacteria</taxon>
        <taxon>Pseudomonadati</taxon>
        <taxon>Pseudomonadota</taxon>
        <taxon>Alphaproteobacteria</taxon>
        <taxon>Hyphomonadales</taxon>
        <taxon>Hyphomonadaceae</taxon>
        <taxon>Hyphomonas</taxon>
    </lineage>
</organism>
<dbReference type="EMBL" id="ARYI01000001">
    <property type="protein sequence ID" value="KCZ96473.1"/>
    <property type="molecule type" value="Genomic_DNA"/>
</dbReference>
<dbReference type="PATRIC" id="fig|1280951.3.peg.463"/>
<name>A0A059G0A3_9PROT</name>
<feature type="signal peptide" evidence="2">
    <location>
        <begin position="1"/>
        <end position="28"/>
    </location>
</feature>
<accession>A0A059G0A3</accession>
<sequence length="84" mass="9143">MKPARIAPVLLKSCLAALAFMAAFAALAAVVILVVRIVIGDELEPIGQMIAAAPDFLAKFASVFLLTWVFTFLNFMKREKTNDT</sequence>
<evidence type="ECO:0008006" key="5">
    <source>
        <dbReference type="Google" id="ProtNLM"/>
    </source>
</evidence>
<dbReference type="AlphaFoldDB" id="A0A059G0A3"/>
<proteinExistence type="predicted"/>